<keyword evidence="3" id="KW-1185">Reference proteome</keyword>
<evidence type="ECO:0000313" key="2">
    <source>
        <dbReference type="EMBL" id="KFA69271.1"/>
    </source>
</evidence>
<evidence type="ECO:0000313" key="3">
    <source>
        <dbReference type="Proteomes" id="UP000028524"/>
    </source>
</evidence>
<evidence type="ECO:0008006" key="4">
    <source>
        <dbReference type="Google" id="ProtNLM"/>
    </source>
</evidence>
<gene>
    <name evidence="2" type="ORF">S40285_08817</name>
</gene>
<dbReference type="HOGENOM" id="CLU_050866_1_1_1"/>
<accession>A0A084QZ86</accession>
<dbReference type="SUPFAM" id="SSF160104">
    <property type="entry name" value="Acetoacetate decarboxylase-like"/>
    <property type="match status" value="1"/>
</dbReference>
<organism evidence="2 3">
    <name type="scientific">Stachybotrys chlorohalonatus (strain IBT 40285)</name>
    <dbReference type="NCBI Taxonomy" id="1283841"/>
    <lineage>
        <taxon>Eukaryota</taxon>
        <taxon>Fungi</taxon>
        <taxon>Dikarya</taxon>
        <taxon>Ascomycota</taxon>
        <taxon>Pezizomycotina</taxon>
        <taxon>Sordariomycetes</taxon>
        <taxon>Hypocreomycetidae</taxon>
        <taxon>Hypocreales</taxon>
        <taxon>Stachybotryaceae</taxon>
        <taxon>Stachybotrys</taxon>
    </lineage>
</organism>
<dbReference type="Gene3D" id="2.40.400.10">
    <property type="entry name" value="Acetoacetate decarboxylase-like"/>
    <property type="match status" value="1"/>
</dbReference>
<reference evidence="2 3" key="1">
    <citation type="journal article" date="2014" name="BMC Genomics">
        <title>Comparative genome sequencing reveals chemotype-specific gene clusters in the toxigenic black mold Stachybotrys.</title>
        <authorList>
            <person name="Semeiks J."/>
            <person name="Borek D."/>
            <person name="Otwinowski Z."/>
            <person name="Grishin N.V."/>
        </authorList>
    </citation>
    <scope>NUCLEOTIDE SEQUENCE [LARGE SCALE GENOMIC DNA]</scope>
    <source>
        <strain evidence="2 3">IBT 40285</strain>
    </source>
</reference>
<dbReference type="Proteomes" id="UP000028524">
    <property type="component" value="Unassembled WGS sequence"/>
</dbReference>
<feature type="chain" id="PRO_5001779972" description="Acetoacetate decarboxylase" evidence="1">
    <location>
        <begin position="19"/>
        <end position="304"/>
    </location>
</feature>
<dbReference type="EMBL" id="KL659586">
    <property type="protein sequence ID" value="KFA69271.1"/>
    <property type="molecule type" value="Genomic_DNA"/>
</dbReference>
<protein>
    <recommendedName>
        <fullName evidence="4">Acetoacetate decarboxylase</fullName>
    </recommendedName>
</protein>
<evidence type="ECO:0000256" key="1">
    <source>
        <dbReference type="SAM" id="SignalP"/>
    </source>
</evidence>
<dbReference type="PANTHER" id="PTHR40518:SF1">
    <property type="entry name" value="ACETOACETATE DECARBOXYLASE"/>
    <property type="match status" value="1"/>
</dbReference>
<proteinExistence type="predicted"/>
<sequence length="304" mass="33714">MRYSIVSLFAAFAGLSGAQWDNDSPAPIELAPAPWTLKGTVYSLVFVPLSTDLPTKAYPPLERQFANATEGEYVGGLGLIQIIRYTESPVGPYDELLIAPGFFKYNHTDPATGRVQERKNIMITRIYVSQKYTCWNGRKNWNIPKHLARFEWTEGRLGETTVRVYPHDTTGDPTESEPAAKPWFQAKFSLDLIGGLPFSTDLYKILGLNATLAQPPLPFAETRYGELAGTQNWAATVPEQATKNARLGVFDLYQGSGDAEPGSNKNAVGDEHFSNFWPGFLRINAGLKLEDATISFSDPEIWTN</sequence>
<dbReference type="InterPro" id="IPR023375">
    <property type="entry name" value="ADC_dom_sf"/>
</dbReference>
<dbReference type="InParanoid" id="A0A084QZ86"/>
<feature type="signal peptide" evidence="1">
    <location>
        <begin position="1"/>
        <end position="18"/>
    </location>
</feature>
<dbReference type="AlphaFoldDB" id="A0A084QZ86"/>
<dbReference type="PANTHER" id="PTHR40518">
    <property type="entry name" value="ACETOACETATE DECARBOXYLASE"/>
    <property type="match status" value="1"/>
</dbReference>
<name>A0A084QZ86_STAC4</name>
<dbReference type="OrthoDB" id="9970474at2759"/>
<dbReference type="OMA" id="MECNEYS"/>
<keyword evidence="1" id="KW-0732">Signal</keyword>